<evidence type="ECO:0000256" key="2">
    <source>
        <dbReference type="ARBA" id="ARBA00022692"/>
    </source>
</evidence>
<proteinExistence type="predicted"/>
<dbReference type="PRINTS" id="PR00119">
    <property type="entry name" value="CATATPASE"/>
</dbReference>
<evidence type="ECO:0000259" key="6">
    <source>
        <dbReference type="Pfam" id="PF00122"/>
    </source>
</evidence>
<evidence type="ECO:0000256" key="5">
    <source>
        <dbReference type="ARBA" id="ARBA00023136"/>
    </source>
</evidence>
<comment type="subcellular location">
    <subcellularLocation>
        <location evidence="1">Membrane</location>
        <topology evidence="1">Multi-pass membrane protein</topology>
    </subcellularLocation>
</comment>
<dbReference type="InterPro" id="IPR044492">
    <property type="entry name" value="P_typ_ATPase_HD_dom"/>
</dbReference>
<keyword evidence="4" id="KW-1133">Transmembrane helix</keyword>
<keyword evidence="3" id="KW-1278">Translocase</keyword>
<sequence length="819" mass="89762">MEFKNLVCNGEAEHMKSKDIKNKIVSDKKINESDEEKKLTGLNDEQVNIRIKEGKVNYVPKAPARTFGQILRANLFTSFNAINVVLAVIIILAGSPKNAIFVGVILVNTLIGVAQELRAKDILEKLSVISMAQAKVLRNGEINEIPIDNIVLDDVLYLETGMQVLADAEVIENNGLEVDESMLTGESDAIGKREGDALLSGSFIVAGECYARVNKVGKETYSSSLAEEAKQFKITNSELQSAINKIFKVLLWIIIPLTILLTVTQLRVPDATWQSAAIGTVSGIIGMIPEGLVLLTSATFIVSIIKLSKFDTLVQELCATEVLARVDVLCLDKTGTLTQGDLKLSEIKVIGDTDKLEVDRALAALVHNLPSKNPTQKAILDKYKEYDQNLKCIDKIPFSSKRKWGGLTFEGDLGSWILGAPEVILGKEYVFIKNIVEEEAKKGKRVLLLAKFHGEELSDSLLGKIESIALLLIEDIIREAAPDVLDYFNKQGVEVKIISGDSPVTVSEVARRAGVQSWNKYVDARELPEDDDEFKNLVKETTVFGRVTPHQKKKIVTALQEMDHTVAMTGDGVNDVLALKASDCGIAMANGSDATKAVAQLVLMKSDFSALPKVLEEGRKQINNLERVSELFLSKTIYSILLAFVCSVMFLPYPILPIQLSLVGSCAIGIPAFFLAMLPSTGGVKKGFLTRVITVSIPNGIILAGFTVGTFLISLALGVGMQQSRTLALLMFAGISMVILFRVAKPLTNFKAVLCLSMFGIMILAFITPIGRYIFSLTTIKLRYWAISLAVIVLSGPLITRFVDFFRIRVNKKYKVRTI</sequence>
<dbReference type="Gene3D" id="3.40.50.1000">
    <property type="entry name" value="HAD superfamily/HAD-like"/>
    <property type="match status" value="1"/>
</dbReference>
<dbReference type="NCBIfam" id="TIGR01494">
    <property type="entry name" value="ATPase_P-type"/>
    <property type="match status" value="2"/>
</dbReference>
<dbReference type="SUPFAM" id="SSF81665">
    <property type="entry name" value="Calcium ATPase, transmembrane domain M"/>
    <property type="match status" value="1"/>
</dbReference>
<dbReference type="RefSeq" id="WP_124230819.1">
    <property type="nucleotide sequence ID" value="NZ_JBFNYQ010000024.1"/>
</dbReference>
<dbReference type="InterPro" id="IPR059000">
    <property type="entry name" value="ATPase_P-type_domA"/>
</dbReference>
<dbReference type="InterPro" id="IPR001757">
    <property type="entry name" value="P_typ_ATPase"/>
</dbReference>
<dbReference type="InterPro" id="IPR023214">
    <property type="entry name" value="HAD_sf"/>
</dbReference>
<dbReference type="AlphaFoldDB" id="A0A6L9EVT4"/>
<dbReference type="SFLD" id="SFLDG00002">
    <property type="entry name" value="C1.7:_P-type_atpase_like"/>
    <property type="match status" value="1"/>
</dbReference>
<dbReference type="Pfam" id="PF00702">
    <property type="entry name" value="Hydrolase"/>
    <property type="match status" value="1"/>
</dbReference>
<dbReference type="InterPro" id="IPR036412">
    <property type="entry name" value="HAD-like_sf"/>
</dbReference>
<dbReference type="Gene3D" id="2.70.150.10">
    <property type="entry name" value="Calcium-transporting ATPase, cytoplasmic transduction domain A"/>
    <property type="match status" value="1"/>
</dbReference>
<reference evidence="7 8" key="1">
    <citation type="submission" date="2020-01" db="EMBL/GenBank/DDBJ databases">
        <title>Genome sequence of a 1,3-propanediol producer, Clostridium butyricum S3.</title>
        <authorList>
            <person name="Zhou J."/>
        </authorList>
    </citation>
    <scope>NUCLEOTIDE SEQUENCE [LARGE SCALE GENOMIC DNA]</scope>
    <source>
        <strain evidence="7 8">S3</strain>
    </source>
</reference>
<gene>
    <name evidence="7" type="ORF">GND98_018555</name>
</gene>
<dbReference type="PRINTS" id="PR00120">
    <property type="entry name" value="HATPASE"/>
</dbReference>
<dbReference type="CDD" id="cd02609">
    <property type="entry name" value="P-type_ATPase"/>
    <property type="match status" value="1"/>
</dbReference>
<evidence type="ECO:0000313" key="7">
    <source>
        <dbReference type="EMBL" id="NAS19785.1"/>
    </source>
</evidence>
<evidence type="ECO:0000256" key="3">
    <source>
        <dbReference type="ARBA" id="ARBA00022967"/>
    </source>
</evidence>
<dbReference type="Gene3D" id="3.40.1110.10">
    <property type="entry name" value="Calcium-transporting ATPase, cytoplasmic domain N"/>
    <property type="match status" value="1"/>
</dbReference>
<dbReference type="InterPro" id="IPR023298">
    <property type="entry name" value="ATPase_P-typ_TM_dom_sf"/>
</dbReference>
<dbReference type="GO" id="GO:0005524">
    <property type="term" value="F:ATP binding"/>
    <property type="evidence" value="ECO:0007669"/>
    <property type="project" value="InterPro"/>
</dbReference>
<dbReference type="Proteomes" id="UP000474042">
    <property type="component" value="Unassembled WGS sequence"/>
</dbReference>
<evidence type="ECO:0000256" key="4">
    <source>
        <dbReference type="ARBA" id="ARBA00022989"/>
    </source>
</evidence>
<keyword evidence="2" id="KW-0812">Transmembrane</keyword>
<dbReference type="Gene3D" id="1.20.1110.10">
    <property type="entry name" value="Calcium-transporting ATPase, transmembrane domain"/>
    <property type="match status" value="1"/>
</dbReference>
<organism evidence="7 8">
    <name type="scientific">Clostridium butyricum</name>
    <dbReference type="NCBI Taxonomy" id="1492"/>
    <lineage>
        <taxon>Bacteria</taxon>
        <taxon>Bacillati</taxon>
        <taxon>Bacillota</taxon>
        <taxon>Clostridia</taxon>
        <taxon>Eubacteriales</taxon>
        <taxon>Clostridiaceae</taxon>
        <taxon>Clostridium</taxon>
    </lineage>
</organism>
<dbReference type="InterPro" id="IPR018303">
    <property type="entry name" value="ATPase_P-typ_P_site"/>
</dbReference>
<dbReference type="InterPro" id="IPR023299">
    <property type="entry name" value="ATPase_P-typ_cyto_dom_N"/>
</dbReference>
<keyword evidence="5" id="KW-0472">Membrane</keyword>
<dbReference type="EMBL" id="WOFV02000104">
    <property type="protein sequence ID" value="NAS19785.1"/>
    <property type="molecule type" value="Genomic_DNA"/>
</dbReference>
<dbReference type="SUPFAM" id="SSF81653">
    <property type="entry name" value="Calcium ATPase, transduction domain A"/>
    <property type="match status" value="1"/>
</dbReference>
<dbReference type="GO" id="GO:0016020">
    <property type="term" value="C:membrane"/>
    <property type="evidence" value="ECO:0007669"/>
    <property type="project" value="UniProtKB-SubCell"/>
</dbReference>
<evidence type="ECO:0000313" key="8">
    <source>
        <dbReference type="Proteomes" id="UP000474042"/>
    </source>
</evidence>
<name>A0A6L9EVT4_CLOBU</name>
<dbReference type="PANTHER" id="PTHR42861">
    <property type="entry name" value="CALCIUM-TRANSPORTING ATPASE"/>
    <property type="match status" value="1"/>
</dbReference>
<comment type="caution">
    <text evidence="7">The sequence shown here is derived from an EMBL/GenBank/DDBJ whole genome shotgun (WGS) entry which is preliminary data.</text>
</comment>
<accession>A0A6L9EVT4</accession>
<protein>
    <submittedName>
        <fullName evidence="7">HAD-IC family P-type ATPase</fullName>
    </submittedName>
</protein>
<feature type="domain" description="P-type ATPase A" evidence="6">
    <location>
        <begin position="132"/>
        <end position="228"/>
    </location>
</feature>
<evidence type="ECO:0000256" key="1">
    <source>
        <dbReference type="ARBA" id="ARBA00004141"/>
    </source>
</evidence>
<dbReference type="Pfam" id="PF00122">
    <property type="entry name" value="E1-E2_ATPase"/>
    <property type="match status" value="1"/>
</dbReference>
<dbReference type="PROSITE" id="PS00154">
    <property type="entry name" value="ATPASE_E1_E2"/>
    <property type="match status" value="1"/>
</dbReference>
<dbReference type="SFLD" id="SFLDF00027">
    <property type="entry name" value="p-type_atpase"/>
    <property type="match status" value="1"/>
</dbReference>
<dbReference type="InterPro" id="IPR008250">
    <property type="entry name" value="ATPase_P-typ_transduc_dom_A_sf"/>
</dbReference>
<dbReference type="SUPFAM" id="SSF56784">
    <property type="entry name" value="HAD-like"/>
    <property type="match status" value="1"/>
</dbReference>
<dbReference type="SFLD" id="SFLDS00003">
    <property type="entry name" value="Haloacid_Dehalogenase"/>
    <property type="match status" value="1"/>
</dbReference>
<dbReference type="GO" id="GO:0016887">
    <property type="term" value="F:ATP hydrolysis activity"/>
    <property type="evidence" value="ECO:0007669"/>
    <property type="project" value="InterPro"/>
</dbReference>